<dbReference type="RefSeq" id="WP_039327302.1">
    <property type="nucleotide sequence ID" value="NZ_CP007496.1"/>
</dbReference>
<feature type="active site" description="Proton donor" evidence="9 10">
    <location>
        <position position="208"/>
    </location>
</feature>
<keyword evidence="5 9" id="KW-0964">Secreted</keyword>
<dbReference type="GO" id="GO:0000287">
    <property type="term" value="F:magnesium ion binding"/>
    <property type="evidence" value="ECO:0007669"/>
    <property type="project" value="UniProtKB-UniRule"/>
</dbReference>
<dbReference type="KEGG" id="sox:TM7x_01645"/>
<dbReference type="InterPro" id="IPR000941">
    <property type="entry name" value="Enolase"/>
</dbReference>
<comment type="subcellular location">
    <subcellularLocation>
        <location evidence="9">Cytoplasm</location>
    </subcellularLocation>
    <subcellularLocation>
        <location evidence="9">Secreted</location>
    </subcellularLocation>
    <subcellularLocation>
        <location evidence="9">Cell surface</location>
    </subcellularLocation>
    <text evidence="9">Fractions of enolase are present in both the cytoplasm and on the cell surface.</text>
</comment>
<keyword evidence="9" id="KW-0963">Cytoplasm</keyword>
<dbReference type="SFLD" id="SFLDS00001">
    <property type="entry name" value="Enolase"/>
    <property type="match status" value="1"/>
</dbReference>
<feature type="binding site" evidence="11">
    <location>
        <position position="392"/>
    </location>
    <ligand>
        <name>substrate</name>
    </ligand>
</feature>
<evidence type="ECO:0000256" key="1">
    <source>
        <dbReference type="ARBA" id="ARBA00005031"/>
    </source>
</evidence>
<feature type="binding site" evidence="11">
    <location>
        <position position="289"/>
    </location>
    <ligand>
        <name>substrate</name>
    </ligand>
</feature>
<dbReference type="SMART" id="SM01193">
    <property type="entry name" value="Enolase_N"/>
    <property type="match status" value="1"/>
</dbReference>
<dbReference type="GO" id="GO:0006096">
    <property type="term" value="P:glycolytic process"/>
    <property type="evidence" value="ECO:0007669"/>
    <property type="project" value="UniProtKB-UniRule"/>
</dbReference>
<feature type="domain" description="Enolase N-terminal" evidence="14">
    <location>
        <begin position="5"/>
        <end position="134"/>
    </location>
</feature>
<dbReference type="InterPro" id="IPR020811">
    <property type="entry name" value="Enolase_N"/>
</dbReference>
<dbReference type="PROSITE" id="PS00164">
    <property type="entry name" value="ENOLASE"/>
    <property type="match status" value="1"/>
</dbReference>
<feature type="binding site" evidence="9">
    <location>
        <position position="341"/>
    </location>
    <ligand>
        <name>(2R)-2-phosphoglycerate</name>
        <dbReference type="ChEBI" id="CHEBI:58289"/>
    </ligand>
</feature>
<dbReference type="GO" id="GO:0004634">
    <property type="term" value="F:phosphopyruvate hydratase activity"/>
    <property type="evidence" value="ECO:0007669"/>
    <property type="project" value="UniProtKB-UniRule"/>
</dbReference>
<evidence type="ECO:0000256" key="3">
    <source>
        <dbReference type="ARBA" id="ARBA00012058"/>
    </source>
</evidence>
<feature type="binding site" evidence="9">
    <location>
        <position position="370"/>
    </location>
    <ligand>
        <name>(2R)-2-phosphoglycerate</name>
        <dbReference type="ChEBI" id="CHEBI:58289"/>
    </ligand>
</feature>
<dbReference type="PIRSF" id="PIRSF001400">
    <property type="entry name" value="Enolase"/>
    <property type="match status" value="1"/>
</dbReference>
<feature type="active site" description="Proton acceptor" evidence="9 10">
    <location>
        <position position="341"/>
    </location>
</feature>
<dbReference type="InterPro" id="IPR020810">
    <property type="entry name" value="Enolase_C"/>
</dbReference>
<evidence type="ECO:0000256" key="4">
    <source>
        <dbReference type="ARBA" id="ARBA00017068"/>
    </source>
</evidence>
<dbReference type="Gene3D" id="3.20.20.120">
    <property type="entry name" value="Enolase-like C-terminal domain"/>
    <property type="match status" value="1"/>
</dbReference>
<feature type="binding site" evidence="9">
    <location>
        <position position="371"/>
    </location>
    <ligand>
        <name>(2R)-2-phosphoglycerate</name>
        <dbReference type="ChEBI" id="CHEBI:58289"/>
    </ligand>
</feature>
<dbReference type="NCBIfam" id="TIGR01060">
    <property type="entry name" value="eno"/>
    <property type="match status" value="1"/>
</dbReference>
<dbReference type="GO" id="GO:0000015">
    <property type="term" value="C:phosphopyruvate hydratase complex"/>
    <property type="evidence" value="ECO:0007669"/>
    <property type="project" value="InterPro"/>
</dbReference>
<comment type="catalytic activity">
    <reaction evidence="9">
        <text>(2R)-2-phosphoglycerate = phosphoenolpyruvate + H2O</text>
        <dbReference type="Rhea" id="RHEA:10164"/>
        <dbReference type="ChEBI" id="CHEBI:15377"/>
        <dbReference type="ChEBI" id="CHEBI:58289"/>
        <dbReference type="ChEBI" id="CHEBI:58702"/>
        <dbReference type="EC" id="4.2.1.11"/>
    </reaction>
</comment>
<dbReference type="EC" id="4.2.1.11" evidence="3 9"/>
<dbReference type="Gene3D" id="3.30.390.10">
    <property type="entry name" value="Enolase-like, N-terminal domain"/>
    <property type="match status" value="1"/>
</dbReference>
<dbReference type="Pfam" id="PF03952">
    <property type="entry name" value="Enolase_N"/>
    <property type="match status" value="1"/>
</dbReference>
<proteinExistence type="inferred from homology"/>
<name>A0A6S4GQQ2_9BACT</name>
<evidence type="ECO:0000259" key="14">
    <source>
        <dbReference type="SMART" id="SM01193"/>
    </source>
</evidence>
<feature type="domain" description="Enolase C-terminal TIM barrel" evidence="13">
    <location>
        <begin position="142"/>
        <end position="423"/>
    </location>
</feature>
<evidence type="ECO:0000256" key="7">
    <source>
        <dbReference type="ARBA" id="ARBA00023152"/>
    </source>
</evidence>
<dbReference type="InterPro" id="IPR029017">
    <property type="entry name" value="Enolase-like_N"/>
</dbReference>
<keyword evidence="8 9" id="KW-0456">Lyase</keyword>
<keyword evidence="6 9" id="KW-0460">Magnesium</keyword>
<evidence type="ECO:0000256" key="9">
    <source>
        <dbReference type="HAMAP-Rule" id="MF_00318"/>
    </source>
</evidence>
<dbReference type="HAMAP" id="MF_00318">
    <property type="entry name" value="Enolase"/>
    <property type="match status" value="1"/>
</dbReference>
<evidence type="ECO:0000256" key="8">
    <source>
        <dbReference type="ARBA" id="ARBA00023239"/>
    </source>
</evidence>
<dbReference type="PANTHER" id="PTHR11902">
    <property type="entry name" value="ENOLASE"/>
    <property type="match status" value="1"/>
</dbReference>
<feature type="binding site" evidence="9">
    <location>
        <position position="392"/>
    </location>
    <ligand>
        <name>(2R)-2-phosphoglycerate</name>
        <dbReference type="ChEBI" id="CHEBI:58289"/>
    </ligand>
</feature>
<dbReference type="UniPathway" id="UPA00109">
    <property type="reaction ID" value="UER00187"/>
</dbReference>
<dbReference type="SMART" id="SM01192">
    <property type="entry name" value="Enolase_C"/>
    <property type="match status" value="1"/>
</dbReference>
<dbReference type="PANTHER" id="PTHR11902:SF1">
    <property type="entry name" value="ENOLASE"/>
    <property type="match status" value="1"/>
</dbReference>
<keyword evidence="9 12" id="KW-0479">Metal-binding</keyword>
<evidence type="ECO:0000259" key="13">
    <source>
        <dbReference type="SMART" id="SM01192"/>
    </source>
</evidence>
<sequence length="426" mass="45855">MDITITNIQARQILDSRGNPTVEADVILSDGSFGRAAVPSGASTGSFEAVELRDGELAFGGKGVLRAVDNVNNEIAQALKGMSPFDQAAIDNKMKSLDGTPNKARLGANAILAVSLAVAKAAAKSRGVELYQYVNSLAGNPTMSLPMPMINVMNGGQHALGATDFQEYMIIPTSAATFADAVRMSAEVFHALAKILKDEGYPTTVGDEGGYAPHVRNGNMEPILLLTRAIEQAGYKLGVDFGFALDVAASELYKDGKYHLSTERRVLSADEMIRTYKALLGRVPVLSIEDGLNEEAWEDWEKMTADLGHFAQLVGDDLLVTNVERLKRGIEEKAGNAILIKPNQIGTLTETIQAVVMAKNAGWNTVMSHRSGETEDVTISHLAVGLGTGQIKTGSMSRSERIAKYNELLRIAEKRPDLEIAHPFVR</sequence>
<dbReference type="SUPFAM" id="SSF54826">
    <property type="entry name" value="Enolase N-terminal domain-like"/>
    <property type="match status" value="1"/>
</dbReference>
<dbReference type="Proteomes" id="UP000030902">
    <property type="component" value="Chromosome"/>
</dbReference>
<evidence type="ECO:0000256" key="11">
    <source>
        <dbReference type="PIRSR" id="PIRSR001400-2"/>
    </source>
</evidence>
<evidence type="ECO:0000256" key="12">
    <source>
        <dbReference type="PIRSR" id="PIRSR001400-3"/>
    </source>
</evidence>
<comment type="function">
    <text evidence="9">Catalyzes the reversible conversion of 2-phosphoglycerate (2-PG) into phosphoenolpyruvate (PEP). It is essential for the degradation of carbohydrates via glycolysis.</text>
</comment>
<keyword evidence="7 9" id="KW-0324">Glycolysis</keyword>
<reference evidence="15 16" key="1">
    <citation type="journal article" date="2015" name="Proc. Natl. Acad. Sci. U.S.A.">
        <title>Cultivation of a human-associated TM7 phylotype reveals a reduced genome and epibiotic parasitic lifestyle.</title>
        <authorList>
            <person name="He X."/>
            <person name="McLean J.S."/>
            <person name="Edlund A."/>
            <person name="Yooseph S."/>
            <person name="Hall A.P."/>
            <person name="Liu S.Y."/>
            <person name="Dorrestein P.C."/>
            <person name="Esquenazi E."/>
            <person name="Hunter R.C."/>
            <person name="Cheng G."/>
            <person name="Nelson K.E."/>
            <person name="Lux R."/>
            <person name="Shi W."/>
        </authorList>
    </citation>
    <scope>NUCLEOTIDE SEQUENCE [LARGE SCALE GENOMIC DNA]</scope>
    <source>
        <strain evidence="15 16">TM7x</strain>
    </source>
</reference>
<comment type="similarity">
    <text evidence="2 9">Belongs to the enolase family.</text>
</comment>
<feature type="binding site" evidence="9">
    <location>
        <position position="166"/>
    </location>
    <ligand>
        <name>(2R)-2-phosphoglycerate</name>
        <dbReference type="ChEBI" id="CHEBI:58289"/>
    </ligand>
</feature>
<organism evidence="15 16">
    <name type="scientific">Candidatus Nanosynbacter lyticus</name>
    <dbReference type="NCBI Taxonomy" id="2093824"/>
    <lineage>
        <taxon>Bacteria</taxon>
        <taxon>Candidatus Saccharimonadota</taxon>
        <taxon>Candidatus Saccharimonadia</taxon>
        <taxon>Candidatus Nanosynbacterales</taxon>
        <taxon>Candidatus Nanosynbacteraceae</taxon>
        <taxon>Candidatus Nanosynbacter</taxon>
    </lineage>
</organism>
<feature type="binding site" evidence="11">
    <location>
        <position position="158"/>
    </location>
    <ligand>
        <name>substrate</name>
    </ligand>
</feature>
<evidence type="ECO:0000256" key="5">
    <source>
        <dbReference type="ARBA" id="ARBA00022525"/>
    </source>
</evidence>
<comment type="pathway">
    <text evidence="1 9">Carbohydrate degradation; glycolysis; pyruvate from D-glyceraldehyde 3-phosphate: step 4/5.</text>
</comment>
<evidence type="ECO:0000256" key="10">
    <source>
        <dbReference type="PIRSR" id="PIRSR001400-1"/>
    </source>
</evidence>
<dbReference type="EMBL" id="CP007496">
    <property type="protein sequence ID" value="AJA06433.1"/>
    <property type="molecule type" value="Genomic_DNA"/>
</dbReference>
<dbReference type="AlphaFoldDB" id="A0A6S4GQQ2"/>
<feature type="binding site" evidence="9 12">
    <location>
        <position position="316"/>
    </location>
    <ligand>
        <name>Mg(2+)</name>
        <dbReference type="ChEBI" id="CHEBI:18420"/>
    </ligand>
</feature>
<feature type="binding site" evidence="9 12">
    <location>
        <position position="246"/>
    </location>
    <ligand>
        <name>Mg(2+)</name>
        <dbReference type="ChEBI" id="CHEBI:18420"/>
    </ligand>
</feature>
<evidence type="ECO:0000256" key="2">
    <source>
        <dbReference type="ARBA" id="ARBA00009604"/>
    </source>
</evidence>
<evidence type="ECO:0000313" key="15">
    <source>
        <dbReference type="EMBL" id="AJA06433.1"/>
    </source>
</evidence>
<evidence type="ECO:0000313" key="16">
    <source>
        <dbReference type="Proteomes" id="UP000030902"/>
    </source>
</evidence>
<evidence type="ECO:0000256" key="6">
    <source>
        <dbReference type="ARBA" id="ARBA00022842"/>
    </source>
</evidence>
<dbReference type="FunFam" id="3.30.390.10:FF:000001">
    <property type="entry name" value="Enolase"/>
    <property type="match status" value="1"/>
</dbReference>
<feature type="binding site" evidence="11">
    <location>
        <position position="316"/>
    </location>
    <ligand>
        <name>substrate</name>
    </ligand>
</feature>
<dbReference type="Pfam" id="PF00113">
    <property type="entry name" value="Enolase_C"/>
    <property type="match status" value="1"/>
</dbReference>
<feature type="binding site" evidence="9 12">
    <location>
        <position position="289"/>
    </location>
    <ligand>
        <name>Mg(2+)</name>
        <dbReference type="ChEBI" id="CHEBI:18420"/>
    </ligand>
</feature>
<dbReference type="GO" id="GO:0005576">
    <property type="term" value="C:extracellular region"/>
    <property type="evidence" value="ECO:0007669"/>
    <property type="project" value="UniProtKB-SubCell"/>
</dbReference>
<dbReference type="InterPro" id="IPR036849">
    <property type="entry name" value="Enolase-like_C_sf"/>
</dbReference>
<dbReference type="GO" id="GO:0009986">
    <property type="term" value="C:cell surface"/>
    <property type="evidence" value="ECO:0007669"/>
    <property type="project" value="UniProtKB-SubCell"/>
</dbReference>
<protein>
    <recommendedName>
        <fullName evidence="4 9">Enolase</fullName>
        <ecNumber evidence="3 9">4.2.1.11</ecNumber>
    </recommendedName>
    <alternativeName>
        <fullName evidence="9">2-phospho-D-glycerate hydro-lyase</fullName>
    </alternativeName>
    <alternativeName>
        <fullName evidence="9">2-phosphoglycerate dehydratase</fullName>
    </alternativeName>
</protein>
<comment type="cofactor">
    <cofactor evidence="12">
        <name>Mg(2+)</name>
        <dbReference type="ChEBI" id="CHEBI:18420"/>
    </cofactor>
    <text evidence="12">Mg(2+) is required for catalysis and for stabilizing the dimer.</text>
</comment>
<accession>A0A6S4GQQ2</accession>
<keyword evidence="16" id="KW-1185">Reference proteome</keyword>
<dbReference type="PRINTS" id="PR00148">
    <property type="entry name" value="ENOLASE"/>
</dbReference>
<dbReference type="SFLD" id="SFLDG00178">
    <property type="entry name" value="enolase"/>
    <property type="match status" value="1"/>
</dbReference>
<feature type="binding site" evidence="11">
    <location>
        <position position="167"/>
    </location>
    <ligand>
        <name>substrate</name>
    </ligand>
</feature>
<comment type="cofactor">
    <cofactor evidence="9">
        <name>Mg(2+)</name>
        <dbReference type="ChEBI" id="CHEBI:18420"/>
    </cofactor>
    <text evidence="9">Binds a second Mg(2+) ion via substrate during catalysis.</text>
</comment>
<feature type="binding site" evidence="11">
    <location>
        <begin position="368"/>
        <end position="371"/>
    </location>
    <ligand>
        <name>substrate</name>
    </ligand>
</feature>
<dbReference type="SUPFAM" id="SSF51604">
    <property type="entry name" value="Enolase C-terminal domain-like"/>
    <property type="match status" value="1"/>
</dbReference>
<dbReference type="SFLD" id="SFLDF00002">
    <property type="entry name" value="enolase"/>
    <property type="match status" value="1"/>
</dbReference>
<dbReference type="CDD" id="cd03313">
    <property type="entry name" value="enolase"/>
    <property type="match status" value="1"/>
</dbReference>
<gene>
    <name evidence="9 15" type="primary">eno</name>
    <name evidence="15" type="ORF">TM7x_01645</name>
</gene>
<dbReference type="InterPro" id="IPR020809">
    <property type="entry name" value="Enolase_CS"/>
</dbReference>